<keyword evidence="3" id="KW-1185">Reference proteome</keyword>
<evidence type="ECO:0000313" key="2">
    <source>
        <dbReference type="EMBL" id="TVU11748.1"/>
    </source>
</evidence>
<dbReference type="AlphaFoldDB" id="A0A5J9TLD8"/>
<dbReference type="EMBL" id="RWGY01000039">
    <property type="protein sequence ID" value="TVU11748.1"/>
    <property type="molecule type" value="Genomic_DNA"/>
</dbReference>
<organism evidence="2 3">
    <name type="scientific">Eragrostis curvula</name>
    <name type="common">weeping love grass</name>
    <dbReference type="NCBI Taxonomy" id="38414"/>
    <lineage>
        <taxon>Eukaryota</taxon>
        <taxon>Viridiplantae</taxon>
        <taxon>Streptophyta</taxon>
        <taxon>Embryophyta</taxon>
        <taxon>Tracheophyta</taxon>
        <taxon>Spermatophyta</taxon>
        <taxon>Magnoliopsida</taxon>
        <taxon>Liliopsida</taxon>
        <taxon>Poales</taxon>
        <taxon>Poaceae</taxon>
        <taxon>PACMAD clade</taxon>
        <taxon>Chloridoideae</taxon>
        <taxon>Eragrostideae</taxon>
        <taxon>Eragrostidinae</taxon>
        <taxon>Eragrostis</taxon>
    </lineage>
</organism>
<proteinExistence type="predicted"/>
<evidence type="ECO:0000313" key="3">
    <source>
        <dbReference type="Proteomes" id="UP000324897"/>
    </source>
</evidence>
<dbReference type="OrthoDB" id="696485at2759"/>
<dbReference type="InterPro" id="IPR026960">
    <property type="entry name" value="RVT-Znf"/>
</dbReference>
<evidence type="ECO:0000259" key="1">
    <source>
        <dbReference type="Pfam" id="PF13966"/>
    </source>
</evidence>
<sequence length="331" mass="37319">MKKPRISTIPGLLTTVLYFETRIGLSRNEWFGNSSLSLLGRATCKEIIGRIIKLPTLVAHDLYWTTDRLARRNLPRAECCQLCDQEEETIDHILAGCVFARQFWRVLLHRAGLAALTPQLPDEKFHKWWSSVEEMVDSTARKGLNSLIIMGAWTLWKHRNVCVFNGASPNLSAALSMAGEEIQWWEMAGARALSLLTDREENFGRAMILSCRKSQKKTRILLVSPLPELAMPETYYIALALFVCCDCGRHSHSTWSSTEAAHENSCVGLSCSEQRSEALVPMPNCRCKAEEPGQGLPPRALHQPSHQASILPHCPAPYLDVNFLKPRRRDN</sequence>
<feature type="non-terminal residue" evidence="2">
    <location>
        <position position="1"/>
    </location>
</feature>
<reference evidence="2 3" key="1">
    <citation type="journal article" date="2019" name="Sci. Rep.">
        <title>A high-quality genome of Eragrostis curvula grass provides insights into Poaceae evolution and supports new strategies to enhance forage quality.</title>
        <authorList>
            <person name="Carballo J."/>
            <person name="Santos B.A.C.M."/>
            <person name="Zappacosta D."/>
            <person name="Garbus I."/>
            <person name="Selva J.P."/>
            <person name="Gallo C.A."/>
            <person name="Diaz A."/>
            <person name="Albertini E."/>
            <person name="Caccamo M."/>
            <person name="Echenique V."/>
        </authorList>
    </citation>
    <scope>NUCLEOTIDE SEQUENCE [LARGE SCALE GENOMIC DNA]</scope>
    <source>
        <strain evidence="3">cv. Victoria</strain>
        <tissue evidence="2">Leaf</tissue>
    </source>
</reference>
<comment type="caution">
    <text evidence="2">The sequence shown here is derived from an EMBL/GenBank/DDBJ whole genome shotgun (WGS) entry which is preliminary data.</text>
</comment>
<dbReference type="Gramene" id="TVU11748">
    <property type="protein sequence ID" value="TVU11748"/>
    <property type="gene ID" value="EJB05_45350"/>
</dbReference>
<gene>
    <name evidence="2" type="ORF">EJB05_45350</name>
</gene>
<protein>
    <recommendedName>
        <fullName evidence="1">Reverse transcriptase zinc-binding domain-containing protein</fullName>
    </recommendedName>
</protein>
<dbReference type="Pfam" id="PF13966">
    <property type="entry name" value="zf-RVT"/>
    <property type="match status" value="1"/>
</dbReference>
<accession>A0A5J9TLD8</accession>
<dbReference type="Proteomes" id="UP000324897">
    <property type="component" value="Chromosome 3"/>
</dbReference>
<name>A0A5J9TLD8_9POAL</name>
<feature type="domain" description="Reverse transcriptase zinc-binding" evidence="1">
    <location>
        <begin position="57"/>
        <end position="104"/>
    </location>
</feature>